<evidence type="ECO:0000313" key="9">
    <source>
        <dbReference type="Proteomes" id="UP000834106"/>
    </source>
</evidence>
<accession>A0AAD2AB31</accession>
<reference evidence="8" key="1">
    <citation type="submission" date="2023-05" db="EMBL/GenBank/DDBJ databases">
        <authorList>
            <person name="Huff M."/>
        </authorList>
    </citation>
    <scope>NUCLEOTIDE SEQUENCE</scope>
</reference>
<comment type="subunit">
    <text evidence="2">Homodimer.</text>
</comment>
<dbReference type="GO" id="GO:0000981">
    <property type="term" value="F:DNA-binding transcription factor activity, RNA polymerase II-specific"/>
    <property type="evidence" value="ECO:0007669"/>
    <property type="project" value="TreeGrafter"/>
</dbReference>
<keyword evidence="3" id="KW-0805">Transcription regulation</keyword>
<dbReference type="Proteomes" id="UP000834106">
    <property type="component" value="Chromosome 20"/>
</dbReference>
<sequence>MADEFHLGSGGNWWDTSRNRFETGSSAQKSSISTTLNSLASFGWTMEMVDDKARSSVDTGTVPGSSMVFQDSHKLQGQDQSSGGALLADPNLHMMALGLSSQAMDWNQSLIRGGEKTESSFRSMLQEDLSNSNRNFHQVTGAAPSQDQWREKLYSANSEDSNVNEYKQINRVYSLDGTGETESTTITSQQGLATSFPVDSAAYGLLLSENQPHHSAYKKRPMNFPYPMNYGSNTGEFPQTFLRTTVPQKQPPGNIYFTNKTPFWNASDDVPHSFLSSLPTPIPTPALDEKPKNISEIRDLGTTAKKTSTQVSNKRPKNETPSPLPAFKVRKEKMGDRITALQQLVSPFGKTDTASVLSEAIDYITFLHEQIGALSTSYMKSEAPIQPQQNSDKSKVPEQGPRQDLRSRGLCLVPVSSTYPVTHETSVLFWTPTFGGTTR</sequence>
<organism evidence="8 9">
    <name type="scientific">Fraxinus pennsylvanica</name>
    <dbReference type="NCBI Taxonomy" id="56036"/>
    <lineage>
        <taxon>Eukaryota</taxon>
        <taxon>Viridiplantae</taxon>
        <taxon>Streptophyta</taxon>
        <taxon>Embryophyta</taxon>
        <taxon>Tracheophyta</taxon>
        <taxon>Spermatophyta</taxon>
        <taxon>Magnoliopsida</taxon>
        <taxon>eudicotyledons</taxon>
        <taxon>Gunneridae</taxon>
        <taxon>Pentapetalae</taxon>
        <taxon>asterids</taxon>
        <taxon>lamiids</taxon>
        <taxon>Lamiales</taxon>
        <taxon>Oleaceae</taxon>
        <taxon>Oleeae</taxon>
        <taxon>Fraxinus</taxon>
    </lineage>
</organism>
<evidence type="ECO:0000256" key="5">
    <source>
        <dbReference type="ARBA" id="ARBA00023163"/>
    </source>
</evidence>
<dbReference type="SUPFAM" id="SSF47459">
    <property type="entry name" value="HLH, helix-loop-helix DNA-binding domain"/>
    <property type="match status" value="1"/>
</dbReference>
<dbReference type="InterPro" id="IPR045239">
    <property type="entry name" value="bHLH95_bHLH"/>
</dbReference>
<feature type="compositionally biased region" description="Polar residues" evidence="7">
    <location>
        <begin position="304"/>
        <end position="313"/>
    </location>
</feature>
<evidence type="ECO:0000256" key="6">
    <source>
        <dbReference type="ARBA" id="ARBA00023242"/>
    </source>
</evidence>
<dbReference type="InterPro" id="IPR045843">
    <property type="entry name" value="IND-like"/>
</dbReference>
<dbReference type="GO" id="GO:0005634">
    <property type="term" value="C:nucleus"/>
    <property type="evidence" value="ECO:0007669"/>
    <property type="project" value="UniProtKB-SubCell"/>
</dbReference>
<gene>
    <name evidence="8" type="ORF">FPE_LOCUS31589</name>
</gene>
<feature type="region of interest" description="Disordered" evidence="7">
    <location>
        <begin position="382"/>
        <end position="407"/>
    </location>
</feature>
<dbReference type="FunFam" id="4.10.280.10:FF:000032">
    <property type="entry name" value="Transcription factor bHLH123 family"/>
    <property type="match status" value="1"/>
</dbReference>
<evidence type="ECO:0000313" key="8">
    <source>
        <dbReference type="EMBL" id="CAI9784159.1"/>
    </source>
</evidence>
<dbReference type="Gene3D" id="4.10.280.10">
    <property type="entry name" value="Helix-loop-helix DNA-binding domain"/>
    <property type="match status" value="1"/>
</dbReference>
<dbReference type="GO" id="GO:0000978">
    <property type="term" value="F:RNA polymerase II cis-regulatory region sequence-specific DNA binding"/>
    <property type="evidence" value="ECO:0007669"/>
    <property type="project" value="TreeGrafter"/>
</dbReference>
<dbReference type="PANTHER" id="PTHR16223">
    <property type="entry name" value="TRANSCRIPTION FACTOR BHLH83-RELATED"/>
    <property type="match status" value="1"/>
</dbReference>
<keyword evidence="5" id="KW-0804">Transcription</keyword>
<dbReference type="CDD" id="cd11393">
    <property type="entry name" value="bHLH_AtbHLH_like"/>
    <property type="match status" value="1"/>
</dbReference>
<evidence type="ECO:0008006" key="10">
    <source>
        <dbReference type="Google" id="ProtNLM"/>
    </source>
</evidence>
<evidence type="ECO:0000256" key="2">
    <source>
        <dbReference type="ARBA" id="ARBA00011738"/>
    </source>
</evidence>
<keyword evidence="4" id="KW-0238">DNA-binding</keyword>
<evidence type="ECO:0000256" key="7">
    <source>
        <dbReference type="SAM" id="MobiDB-lite"/>
    </source>
</evidence>
<proteinExistence type="predicted"/>
<dbReference type="GO" id="GO:0046983">
    <property type="term" value="F:protein dimerization activity"/>
    <property type="evidence" value="ECO:0007669"/>
    <property type="project" value="InterPro"/>
</dbReference>
<evidence type="ECO:0000256" key="4">
    <source>
        <dbReference type="ARBA" id="ARBA00023125"/>
    </source>
</evidence>
<name>A0AAD2AB31_9LAMI</name>
<evidence type="ECO:0000256" key="1">
    <source>
        <dbReference type="ARBA" id="ARBA00004123"/>
    </source>
</evidence>
<comment type="subcellular location">
    <subcellularLocation>
        <location evidence="1">Nucleus</location>
    </subcellularLocation>
</comment>
<protein>
    <recommendedName>
        <fullName evidence="10">BHLH domain-containing protein</fullName>
    </recommendedName>
</protein>
<dbReference type="PANTHER" id="PTHR16223:SF46">
    <property type="entry name" value="TRANSCRIPTION FACTOR BHLH123"/>
    <property type="match status" value="1"/>
</dbReference>
<keyword evidence="9" id="KW-1185">Reference proteome</keyword>
<dbReference type="AlphaFoldDB" id="A0AAD2AB31"/>
<feature type="compositionally biased region" description="Basic and acidic residues" evidence="7">
    <location>
        <begin position="392"/>
        <end position="407"/>
    </location>
</feature>
<dbReference type="EMBL" id="OU503055">
    <property type="protein sequence ID" value="CAI9784159.1"/>
    <property type="molecule type" value="Genomic_DNA"/>
</dbReference>
<dbReference type="InterPro" id="IPR036638">
    <property type="entry name" value="HLH_DNA-bd_sf"/>
</dbReference>
<evidence type="ECO:0000256" key="3">
    <source>
        <dbReference type="ARBA" id="ARBA00023015"/>
    </source>
</evidence>
<keyword evidence="6" id="KW-0539">Nucleus</keyword>
<feature type="region of interest" description="Disordered" evidence="7">
    <location>
        <begin position="300"/>
        <end position="325"/>
    </location>
</feature>